<dbReference type="PANTHER" id="PTHR43686">
    <property type="entry name" value="SULFURTRANSFERASE-RELATED"/>
    <property type="match status" value="1"/>
</dbReference>
<organism evidence="4 5">
    <name type="scientific">Candidatus Wallbacteria bacterium GWC2_49_35</name>
    <dbReference type="NCBI Taxonomy" id="1817813"/>
    <lineage>
        <taxon>Bacteria</taxon>
        <taxon>Candidatus Walliibacteriota</taxon>
    </lineage>
</organism>
<dbReference type="Pfam" id="PF01171">
    <property type="entry name" value="ATP_bind_3"/>
    <property type="match status" value="1"/>
</dbReference>
<dbReference type="PIRSF" id="PIRSF004976">
    <property type="entry name" value="ATPase_YdaO"/>
    <property type="match status" value="1"/>
</dbReference>
<sequence length="278" mass="32052">MSNFRYSLYRNVGLAVERYNMINDGDKILVALSGGKDSFAMLDALSRLKLRAPVKFSLFVCIVNSGFPGYAVDRLEKWLVERKYDYHIEKSDMYESIFLDPVKAKDGCFYCSRQRRSILFRLADANNCQKVALGHHMDDFIETALMAMMYNGRIETMLPIFDSSGKKFRVIRPLMYVSEDTTQKYCAKMEFPAITCCCPQSCAGVLKRTKVKKMLLEFAKDEFKIKENIFRSLANYNSEYMLDLRFNEKLAAIKYEKINIRKKASTKGDTVEGNLNVS</sequence>
<evidence type="ECO:0000256" key="2">
    <source>
        <dbReference type="PIRSR" id="PIRSR004976-51"/>
    </source>
</evidence>
<evidence type="ECO:0000313" key="4">
    <source>
        <dbReference type="EMBL" id="OGM05796.1"/>
    </source>
</evidence>
<name>A0A1F7WSR4_9BACT</name>
<dbReference type="Gene3D" id="3.40.50.620">
    <property type="entry name" value="HUPs"/>
    <property type="match status" value="1"/>
</dbReference>
<evidence type="ECO:0000256" key="1">
    <source>
        <dbReference type="ARBA" id="ARBA00022679"/>
    </source>
</evidence>
<dbReference type="InterPro" id="IPR035107">
    <property type="entry name" value="tRNA_thiolation_TtcA_Ctu1"/>
</dbReference>
<dbReference type="InterPro" id="IPR014729">
    <property type="entry name" value="Rossmann-like_a/b/a_fold"/>
</dbReference>
<dbReference type="GO" id="GO:0005524">
    <property type="term" value="F:ATP binding"/>
    <property type="evidence" value="ECO:0007669"/>
    <property type="project" value="UniProtKB-KW"/>
</dbReference>
<evidence type="ECO:0000313" key="5">
    <source>
        <dbReference type="Proteomes" id="UP000178735"/>
    </source>
</evidence>
<dbReference type="SUPFAM" id="SSF52402">
    <property type="entry name" value="Adenine nucleotide alpha hydrolases-like"/>
    <property type="match status" value="1"/>
</dbReference>
<dbReference type="AlphaFoldDB" id="A0A1F7WSR4"/>
<protein>
    <recommendedName>
        <fullName evidence="3">tRNA(Ile)-lysidine/2-thiocytidine synthase N-terminal domain-containing protein</fullName>
    </recommendedName>
</protein>
<reference evidence="4 5" key="1">
    <citation type="journal article" date="2016" name="Nat. Commun.">
        <title>Thousands of microbial genomes shed light on interconnected biogeochemical processes in an aquifer system.</title>
        <authorList>
            <person name="Anantharaman K."/>
            <person name="Brown C.T."/>
            <person name="Hug L.A."/>
            <person name="Sharon I."/>
            <person name="Castelle C.J."/>
            <person name="Probst A.J."/>
            <person name="Thomas B.C."/>
            <person name="Singh A."/>
            <person name="Wilkins M.J."/>
            <person name="Karaoz U."/>
            <person name="Brodie E.L."/>
            <person name="Williams K.H."/>
            <person name="Hubbard S.S."/>
            <person name="Banfield J.F."/>
        </authorList>
    </citation>
    <scope>NUCLEOTIDE SEQUENCE [LARGE SCALE GENOMIC DNA]</scope>
</reference>
<evidence type="ECO:0000259" key="3">
    <source>
        <dbReference type="Pfam" id="PF01171"/>
    </source>
</evidence>
<keyword evidence="2" id="KW-0067">ATP-binding</keyword>
<gene>
    <name evidence="4" type="ORF">A2008_07090</name>
</gene>
<dbReference type="GO" id="GO:0008033">
    <property type="term" value="P:tRNA processing"/>
    <property type="evidence" value="ECO:0007669"/>
    <property type="project" value="InterPro"/>
</dbReference>
<keyword evidence="1" id="KW-0808">Transferase</keyword>
<proteinExistence type="predicted"/>
<comment type="caution">
    <text evidence="4">The sequence shown here is derived from an EMBL/GenBank/DDBJ whole genome shotgun (WGS) entry which is preliminary data.</text>
</comment>
<dbReference type="GO" id="GO:0016740">
    <property type="term" value="F:transferase activity"/>
    <property type="evidence" value="ECO:0007669"/>
    <property type="project" value="UniProtKB-KW"/>
</dbReference>
<feature type="binding site" evidence="2">
    <location>
        <position position="37"/>
    </location>
    <ligand>
        <name>ATP</name>
        <dbReference type="ChEBI" id="CHEBI:30616"/>
    </ligand>
</feature>
<dbReference type="Proteomes" id="UP000178735">
    <property type="component" value="Unassembled WGS sequence"/>
</dbReference>
<keyword evidence="2" id="KW-0547">Nucleotide-binding</keyword>
<feature type="binding site" evidence="2">
    <location>
        <position position="63"/>
    </location>
    <ligand>
        <name>ATP</name>
        <dbReference type="ChEBI" id="CHEBI:30616"/>
    </ligand>
</feature>
<feature type="binding site" evidence="2">
    <location>
        <position position="139"/>
    </location>
    <ligand>
        <name>ATP</name>
        <dbReference type="ChEBI" id="CHEBI:30616"/>
    </ligand>
</feature>
<dbReference type="EMBL" id="MGFH01000097">
    <property type="protein sequence ID" value="OGM05796.1"/>
    <property type="molecule type" value="Genomic_DNA"/>
</dbReference>
<dbReference type="PANTHER" id="PTHR43686:SF1">
    <property type="entry name" value="AMINOTRAN_5 DOMAIN-CONTAINING PROTEIN"/>
    <property type="match status" value="1"/>
</dbReference>
<dbReference type="InterPro" id="IPR011063">
    <property type="entry name" value="TilS/TtcA_N"/>
</dbReference>
<feature type="domain" description="tRNA(Ile)-lysidine/2-thiocytidine synthase N-terminal" evidence="3">
    <location>
        <begin position="27"/>
        <end position="190"/>
    </location>
</feature>
<feature type="binding site" evidence="2">
    <location>
        <begin position="31"/>
        <end position="33"/>
    </location>
    <ligand>
        <name>ATP</name>
        <dbReference type="ChEBI" id="CHEBI:30616"/>
    </ligand>
</feature>
<feature type="binding site" evidence="2">
    <location>
        <position position="134"/>
    </location>
    <ligand>
        <name>ATP</name>
        <dbReference type="ChEBI" id="CHEBI:30616"/>
    </ligand>
</feature>
<dbReference type="CDD" id="cd24138">
    <property type="entry name" value="TtcA-like"/>
    <property type="match status" value="1"/>
</dbReference>
<accession>A0A1F7WSR4</accession>
<dbReference type="STRING" id="1817813.A2008_07090"/>